<comment type="similarity">
    <text evidence="8">Belongs to the QueC family.</text>
</comment>
<dbReference type="PIRSF" id="PIRSF006293">
    <property type="entry name" value="ExsB"/>
    <property type="match status" value="1"/>
</dbReference>
<dbReference type="Gene3D" id="3.40.50.620">
    <property type="entry name" value="HUPs"/>
    <property type="match status" value="1"/>
</dbReference>
<evidence type="ECO:0000313" key="11">
    <source>
        <dbReference type="EMBL" id="EMG29615.1"/>
    </source>
</evidence>
<name>M3GW01_9BACT</name>
<keyword evidence="6" id="KW-0862">Zinc</keyword>
<comment type="pathway">
    <text evidence="1">Purine metabolism; 7-cyano-7-deazaguanine biosynthesis.</text>
</comment>
<comment type="catalytic activity">
    <reaction evidence="10">
        <text>7-carboxy-7-carbaguanine + NH4(+) + 2 ATP = 7-cyano-7-carbaguanine + 2 AMP + 2 diphosphate + 2 H(+)</text>
        <dbReference type="Rhea" id="RHEA:27982"/>
        <dbReference type="ChEBI" id="CHEBI:15378"/>
        <dbReference type="ChEBI" id="CHEBI:28938"/>
        <dbReference type="ChEBI" id="CHEBI:30616"/>
        <dbReference type="ChEBI" id="CHEBI:33019"/>
        <dbReference type="ChEBI" id="CHEBI:45075"/>
        <dbReference type="ChEBI" id="CHEBI:61036"/>
        <dbReference type="ChEBI" id="CHEBI:456215"/>
        <dbReference type="EC" id="6.3.4.20"/>
    </reaction>
</comment>
<gene>
    <name evidence="11" type="ORF">H740_10762</name>
</gene>
<dbReference type="STRING" id="1073353.H740_10762"/>
<dbReference type="InterPro" id="IPR018317">
    <property type="entry name" value="QueC"/>
</dbReference>
<dbReference type="EC" id="6.3.4.20" evidence="9"/>
<evidence type="ECO:0000256" key="10">
    <source>
        <dbReference type="ARBA" id="ARBA00047890"/>
    </source>
</evidence>
<dbReference type="CDD" id="cd01995">
    <property type="entry name" value="QueC-like"/>
    <property type="match status" value="1"/>
</dbReference>
<evidence type="ECO:0000256" key="6">
    <source>
        <dbReference type="ARBA" id="ARBA00022833"/>
    </source>
</evidence>
<dbReference type="PATRIC" id="fig|1073353.3.peg.2301"/>
<dbReference type="Proteomes" id="UP000011782">
    <property type="component" value="Unassembled WGS sequence"/>
</dbReference>
<dbReference type="GO" id="GO:0005524">
    <property type="term" value="F:ATP binding"/>
    <property type="evidence" value="ECO:0007669"/>
    <property type="project" value="UniProtKB-KW"/>
</dbReference>
<evidence type="ECO:0000256" key="2">
    <source>
        <dbReference type="ARBA" id="ARBA00022598"/>
    </source>
</evidence>
<reference evidence="11 12" key="1">
    <citation type="submission" date="2013-02" db="EMBL/GenBank/DDBJ databases">
        <title>Co-occurrence of anaerobic bacteria in colorectal carcinomas.</title>
        <authorList>
            <person name="Holt R.A."/>
            <person name="Warren R.L."/>
            <person name="Allen-Vercoe E."/>
            <person name="Pleasance S."/>
            <person name="Freeman D.J."/>
            <person name="Watson P."/>
            <person name="Moore R."/>
            <person name="Cochrane K."/>
        </authorList>
    </citation>
    <scope>NUCLEOTIDE SEQUENCE [LARGE SCALE GENOMIC DNA]</scope>
    <source>
        <strain evidence="11 12">CC57C</strain>
    </source>
</reference>
<accession>M3GW01</accession>
<evidence type="ECO:0000256" key="5">
    <source>
        <dbReference type="ARBA" id="ARBA00022785"/>
    </source>
</evidence>
<dbReference type="GO" id="GO:0008616">
    <property type="term" value="P:tRNA queuosine(34) biosynthetic process"/>
    <property type="evidence" value="ECO:0007669"/>
    <property type="project" value="UniProtKB-KW"/>
</dbReference>
<keyword evidence="3" id="KW-0479">Metal-binding</keyword>
<evidence type="ECO:0000256" key="1">
    <source>
        <dbReference type="ARBA" id="ARBA00005061"/>
    </source>
</evidence>
<dbReference type="GO" id="GO:0016874">
    <property type="term" value="F:ligase activity"/>
    <property type="evidence" value="ECO:0007669"/>
    <property type="project" value="UniProtKB-KW"/>
</dbReference>
<evidence type="ECO:0000256" key="7">
    <source>
        <dbReference type="ARBA" id="ARBA00022840"/>
    </source>
</evidence>
<dbReference type="PANTHER" id="PTHR42914">
    <property type="entry name" value="7-CYANO-7-DEAZAGUANINE SYNTHASE"/>
    <property type="match status" value="1"/>
</dbReference>
<keyword evidence="5" id="KW-0671">Queuosine biosynthesis</keyword>
<dbReference type="GO" id="GO:0046872">
    <property type="term" value="F:metal ion binding"/>
    <property type="evidence" value="ECO:0007669"/>
    <property type="project" value="UniProtKB-KW"/>
</dbReference>
<dbReference type="EMBL" id="AOTD01000257">
    <property type="protein sequence ID" value="EMG29615.1"/>
    <property type="molecule type" value="Genomic_DNA"/>
</dbReference>
<evidence type="ECO:0000256" key="8">
    <source>
        <dbReference type="ARBA" id="ARBA00037993"/>
    </source>
</evidence>
<keyword evidence="2" id="KW-0436">Ligase</keyword>
<keyword evidence="4" id="KW-0547">Nucleotide-binding</keyword>
<dbReference type="AlphaFoldDB" id="M3GW01"/>
<comment type="caution">
    <text evidence="11">The sequence shown here is derived from an EMBL/GenBank/DDBJ whole genome shotgun (WGS) entry which is preliminary data.</text>
</comment>
<feature type="non-terminal residue" evidence="11">
    <location>
        <position position="1"/>
    </location>
</feature>
<keyword evidence="7" id="KW-0067">ATP-binding</keyword>
<dbReference type="InterPro" id="IPR014729">
    <property type="entry name" value="Rossmann-like_a/b/a_fold"/>
</dbReference>
<dbReference type="PANTHER" id="PTHR42914:SF1">
    <property type="entry name" value="7-CYANO-7-DEAZAGUANINE SYNTHASE"/>
    <property type="match status" value="1"/>
</dbReference>
<dbReference type="HAMAP" id="MF_01633">
    <property type="entry name" value="QueC"/>
    <property type="match status" value="1"/>
</dbReference>
<dbReference type="Pfam" id="PF06508">
    <property type="entry name" value="QueC"/>
    <property type="match status" value="1"/>
</dbReference>
<organism evidence="11 12">
    <name type="scientific">Campylobacter showae CC57C</name>
    <dbReference type="NCBI Taxonomy" id="1073353"/>
    <lineage>
        <taxon>Bacteria</taxon>
        <taxon>Pseudomonadati</taxon>
        <taxon>Campylobacterota</taxon>
        <taxon>Epsilonproteobacteria</taxon>
        <taxon>Campylobacterales</taxon>
        <taxon>Campylobacteraceae</taxon>
        <taxon>Campylobacter</taxon>
    </lineage>
</organism>
<evidence type="ECO:0000313" key="12">
    <source>
        <dbReference type="Proteomes" id="UP000011782"/>
    </source>
</evidence>
<sequence>NPTKYKPKRRANKKRIKMVKKAVCIMSGGMDSTLCAVLAKRAGYEIIALHFDYGQRTMKREKIAFEQICERIGALKKVNLDAHFIADIGGNALTDESLAIRKDGAKADTPSTYVPFRNGIFISIAAALAEKEGAQALYIGIVEEDGSGYPDCTADFIAKIESAVNAGTSKDFSLRIVTPLVNLSKADIVRKSLEAGSPLELTWSCYEREDEACGECDSCRLRLRGFELAGEKDRIKYVNLK</sequence>
<dbReference type="NCBIfam" id="TIGR00364">
    <property type="entry name" value="7-cyano-7-deazaguanine synthase QueC"/>
    <property type="match status" value="1"/>
</dbReference>
<evidence type="ECO:0000256" key="4">
    <source>
        <dbReference type="ARBA" id="ARBA00022741"/>
    </source>
</evidence>
<evidence type="ECO:0000256" key="3">
    <source>
        <dbReference type="ARBA" id="ARBA00022723"/>
    </source>
</evidence>
<dbReference type="SUPFAM" id="SSF52402">
    <property type="entry name" value="Adenine nucleotide alpha hydrolases-like"/>
    <property type="match status" value="1"/>
</dbReference>
<protein>
    <recommendedName>
        <fullName evidence="9">7-cyano-7-deazaguanine synthase</fullName>
        <ecNumber evidence="9">6.3.4.20</ecNumber>
    </recommendedName>
</protein>
<proteinExistence type="inferred from homology"/>
<evidence type="ECO:0000256" key="9">
    <source>
        <dbReference type="ARBA" id="ARBA00039149"/>
    </source>
</evidence>